<evidence type="ECO:0000313" key="4">
    <source>
        <dbReference type="EMBL" id="KAJ7351786.1"/>
    </source>
</evidence>
<dbReference type="Pfam" id="PF04201">
    <property type="entry name" value="TPD52"/>
    <property type="match status" value="1"/>
</dbReference>
<reference evidence="4" key="1">
    <citation type="submission" date="2023-01" db="EMBL/GenBank/DDBJ databases">
        <title>Genome assembly of the deep-sea coral Lophelia pertusa.</title>
        <authorList>
            <person name="Herrera S."/>
            <person name="Cordes E."/>
        </authorList>
    </citation>
    <scope>NUCLEOTIDE SEQUENCE</scope>
    <source>
        <strain evidence="4">USNM1676648</strain>
        <tissue evidence="4">Polyp</tissue>
    </source>
</reference>
<proteinExistence type="inferred from homology"/>
<sequence>MAAENDLSRNDLSGFIVDKGIEVEEENDEEITEISLAPDLEAEEARKAELSEQARKIEEEIVTLKQALDRKEKQLAEIKHLLGITAWSQLRDGFNHQYQNLQGTQMYQKTSDTFKDLNDKIVHSQAYNKLSSGASTTKTVLSDAGSRTASAARNAGSVTAKKLGEIRGSSYFQSWKVELCLLLQVLSLRCLEAQTRVI</sequence>
<feature type="coiled-coil region" evidence="3">
    <location>
        <begin position="40"/>
        <end position="81"/>
    </location>
</feature>
<name>A0A9X0CI04_9CNID</name>
<evidence type="ECO:0000256" key="2">
    <source>
        <dbReference type="ARBA" id="ARBA00023054"/>
    </source>
</evidence>
<dbReference type="PANTHER" id="PTHR19307">
    <property type="entry name" value="TUMOR PROTEIN D52"/>
    <property type="match status" value="1"/>
</dbReference>
<evidence type="ECO:0000256" key="1">
    <source>
        <dbReference type="ARBA" id="ARBA00005702"/>
    </source>
</evidence>
<dbReference type="PANTHER" id="PTHR19307:SF14">
    <property type="entry name" value="TUMOR PROTEIN D52"/>
    <property type="match status" value="1"/>
</dbReference>
<organism evidence="4 5">
    <name type="scientific">Desmophyllum pertusum</name>
    <dbReference type="NCBI Taxonomy" id="174260"/>
    <lineage>
        <taxon>Eukaryota</taxon>
        <taxon>Metazoa</taxon>
        <taxon>Cnidaria</taxon>
        <taxon>Anthozoa</taxon>
        <taxon>Hexacorallia</taxon>
        <taxon>Scleractinia</taxon>
        <taxon>Caryophylliina</taxon>
        <taxon>Caryophylliidae</taxon>
        <taxon>Desmophyllum</taxon>
    </lineage>
</organism>
<evidence type="ECO:0000313" key="5">
    <source>
        <dbReference type="Proteomes" id="UP001163046"/>
    </source>
</evidence>
<dbReference type="AlphaFoldDB" id="A0A9X0CI04"/>
<dbReference type="EMBL" id="MU827355">
    <property type="protein sequence ID" value="KAJ7351786.1"/>
    <property type="molecule type" value="Genomic_DNA"/>
</dbReference>
<dbReference type="GO" id="GO:0005737">
    <property type="term" value="C:cytoplasm"/>
    <property type="evidence" value="ECO:0007669"/>
    <property type="project" value="TreeGrafter"/>
</dbReference>
<comment type="similarity">
    <text evidence="1">Belongs to the TPD52 family.</text>
</comment>
<comment type="caution">
    <text evidence="4">The sequence shown here is derived from an EMBL/GenBank/DDBJ whole genome shotgun (WGS) entry which is preliminary data.</text>
</comment>
<dbReference type="Proteomes" id="UP001163046">
    <property type="component" value="Unassembled WGS sequence"/>
</dbReference>
<accession>A0A9X0CI04</accession>
<keyword evidence="5" id="KW-1185">Reference proteome</keyword>
<dbReference type="OrthoDB" id="10000687at2759"/>
<evidence type="ECO:0000256" key="3">
    <source>
        <dbReference type="SAM" id="Coils"/>
    </source>
</evidence>
<dbReference type="InterPro" id="IPR007327">
    <property type="entry name" value="TPD52"/>
</dbReference>
<keyword evidence="2 3" id="KW-0175">Coiled coil</keyword>
<gene>
    <name evidence="4" type="primary">TPD52</name>
    <name evidence="4" type="ORF">OS493_035511</name>
</gene>
<protein>
    <submittedName>
        <fullName evidence="4">Protein homodimerization</fullName>
    </submittedName>
</protein>